<organism evidence="5">
    <name type="scientific">Cladocopium goreaui</name>
    <dbReference type="NCBI Taxonomy" id="2562237"/>
    <lineage>
        <taxon>Eukaryota</taxon>
        <taxon>Sar</taxon>
        <taxon>Alveolata</taxon>
        <taxon>Dinophyceae</taxon>
        <taxon>Suessiales</taxon>
        <taxon>Symbiodiniaceae</taxon>
        <taxon>Cladocopium</taxon>
    </lineage>
</organism>
<feature type="compositionally biased region" description="Low complexity" evidence="3">
    <location>
        <begin position="708"/>
        <end position="719"/>
    </location>
</feature>
<feature type="region of interest" description="Disordered" evidence="3">
    <location>
        <begin position="1577"/>
        <end position="1775"/>
    </location>
</feature>
<dbReference type="PANTHER" id="PTHR37028:SF4">
    <property type="entry name" value="ALMS MOTIF DOMAIN-CONTAINING PROTEIN"/>
    <property type="match status" value="1"/>
</dbReference>
<dbReference type="Gene3D" id="2.60.200.20">
    <property type="match status" value="1"/>
</dbReference>
<feature type="compositionally biased region" description="Low complexity" evidence="3">
    <location>
        <begin position="634"/>
        <end position="653"/>
    </location>
</feature>
<feature type="compositionally biased region" description="Basic and acidic residues" evidence="3">
    <location>
        <begin position="379"/>
        <end position="400"/>
    </location>
</feature>
<evidence type="ECO:0000313" key="5">
    <source>
        <dbReference type="EMBL" id="CAI3992973.1"/>
    </source>
</evidence>
<evidence type="ECO:0000313" key="7">
    <source>
        <dbReference type="Proteomes" id="UP001152797"/>
    </source>
</evidence>
<feature type="compositionally biased region" description="Polar residues" evidence="3">
    <location>
        <begin position="671"/>
        <end position="680"/>
    </location>
</feature>
<dbReference type="EMBL" id="CAMXCT020001779">
    <property type="protein sequence ID" value="CAL1146348.1"/>
    <property type="molecule type" value="Genomic_DNA"/>
</dbReference>
<feature type="compositionally biased region" description="Basic and acidic residues" evidence="3">
    <location>
        <begin position="408"/>
        <end position="422"/>
    </location>
</feature>
<dbReference type="PROSITE" id="PS50006">
    <property type="entry name" value="FHA_DOMAIN"/>
    <property type="match status" value="1"/>
</dbReference>
<dbReference type="SUPFAM" id="SSF49879">
    <property type="entry name" value="SMAD/FHA domain"/>
    <property type="match status" value="1"/>
</dbReference>
<dbReference type="OrthoDB" id="438001at2759"/>
<dbReference type="InterPro" id="IPR036420">
    <property type="entry name" value="BRCT_dom_sf"/>
</dbReference>
<gene>
    <name evidence="5" type="ORF">C1SCF055_LOCUS19763</name>
</gene>
<feature type="region of interest" description="Disordered" evidence="3">
    <location>
        <begin position="625"/>
        <end position="727"/>
    </location>
</feature>
<dbReference type="Gene3D" id="1.25.10.10">
    <property type="entry name" value="Leucine-rich Repeat Variant"/>
    <property type="match status" value="1"/>
</dbReference>
<dbReference type="InterPro" id="IPR000253">
    <property type="entry name" value="FHA_dom"/>
</dbReference>
<comment type="caution">
    <text evidence="5">The sequence shown here is derived from an EMBL/GenBank/DDBJ whole genome shotgun (WGS) entry which is preliminary data.</text>
</comment>
<name>A0A9P1FY66_9DINO</name>
<dbReference type="PANTHER" id="PTHR37028">
    <property type="entry name" value="UNNAMED PRODUCT-RELATED"/>
    <property type="match status" value="1"/>
</dbReference>
<evidence type="ECO:0000256" key="1">
    <source>
        <dbReference type="ARBA" id="ARBA00004286"/>
    </source>
</evidence>
<keyword evidence="2" id="KW-0158">Chromosome</keyword>
<dbReference type="GO" id="GO:0005694">
    <property type="term" value="C:chromosome"/>
    <property type="evidence" value="ECO:0007669"/>
    <property type="project" value="UniProtKB-SubCell"/>
</dbReference>
<feature type="compositionally biased region" description="Polar residues" evidence="3">
    <location>
        <begin position="698"/>
        <end position="707"/>
    </location>
</feature>
<dbReference type="SUPFAM" id="SSF48371">
    <property type="entry name" value="ARM repeat"/>
    <property type="match status" value="1"/>
</dbReference>
<sequence length="2317" mass="255876">MSDAFRCEALPEKELQLVVSTETLHIALQSALAAEVLDQLQKCAKECRGDDGVWPAVEAEVWDCLQTSPVVDAAGVANSAAAVLVAAALARRPKTLEEAFARLEGSCERGRLASVKMLTAMGDTKHMMYLRGRLEDLCPSVRAEAVKGIASLAPLDQGLLFAISGHLHDSNVLVRQAAVEAIGQFVSASGCSECSKDSECENFPENLEFAGMAVLARLQHPQVSVRSFVAAAVARAVAGAAGELCQRCGARRCSAQEKTWAPQAAQLLGACFFDAAAPVQGVALQAIAELPGEKLTSPELLALKAQVFACLSHSDAGVRITASRAITKLVPFGDHEVAAALRSLAKRDTDISSLDAELDEEKPRKSNWLAQQRKQTKLPKLETSKNGDTKTEAPDAEKPLGRKKAKRIEKLQAQKAREANKAADAAKKAFDEAAAAVKGKAKAKEGELSKAATDLIEKMRKGGAGDQRLLAAAAERIAAEPEKELDLFDIFFHLHRVGDQEIKYMALLSAIAVFKDLVPAMTAETKGSAVSRRDLLVQQLLEERRQRLQQKLAAGPVQEEREREETALEHLEPLECSFNSFNSQENLSPKRNVRTFAEKDFRPMEPRDDGFLTSVLARLKAAEAELQPPPVPEPVATATVPKAARPRSAPTRAAKARAARGETEKIGTKVSKPSNATPTKAQPREPQSAKSEKHSASRRNSSVEGSFQQRLQKWQLQHQASKEKQMQAKQEKEMEELGECTFQPSINSRSDFYARRSRGCFAEALPERLYHEADKRTNLRNKAKEIMEADALCSYTFQPKINENSKGSIGQRAPLHLRIETLNKKREDRVRSAQLAQEKSAEHFFQPKISNRSERLVQRKRDMLYRSASHGQVECLKQLGPVEERLYAEAQEKEQRRAALQEFHNEELQSFPSVDDTSRRICKASVYFQGPQQDFLTRQETFELAKQKRMDVRAQHLETECSFQPKITETSRQLVCNNVELLGETLDERIHRLAVRDAERREQLRQDLEELHHKDYTFKPEINPVSQVLAARLDSSNGDAHERLYRSGLSKSQRDDSIRSDCSFRPQLDPRSSKRFAHVKSRYAKRPDLMENIRQEQEKKAEYLLERRRELEEERNADCTFTPSVTEGFQDIQRPVAVSGLDRFFELKTLALKKQQEQMEREQKVFRPESVAHQGLSVTVPEPFQLGKFADDLSYRIREPTEQEKAQARSKSVLTLERYELKLLQTYRRLLPDMEATGQTSNVVTASLLLPGTSQVGRAQTAQIRSTHQSVSRVHAEVVVEPTQGTLAEVLPLKVSIVDRSSTGHTFVNDQQPGKGNVMKLSAGDVLHFGVEPLRYTLRWRPMLLSISSRLSAEELQSLDEKARKAGLFLTPDWTAQCTHLLLEQFAITPKLLCCIIDGASPVSMAFLSELLKRANESSELSAAPLPADFAPKAAIGPDAAYNSELDAYVKAPRPRRELLRGIWVIFSAKAIYDTLSVALSSAGSPVQILTQDQSAASVLQDLKKAAAKAMPQEVWIIPTLPPGLGAVLSKPLSELRCACRIVGQEALVGAILSGSIRGIRETAQLLPKSELAAETFPETQPTHPTHPMQPAEVSQSQPRKRQLPWEKASMQVKEESFPNTLQEVPSEPSAPAPPPNKVKMELEDKDPSGKAQPHGGSLRSLPSQGAQIQKASEQRSPPPKAASPGPSQPAQAPRAASLRQTLQPLAALSQRESPRVEASLQMQSPAMPTQPKIEEKEDKVNFGTVNSSAPSLPRPQPEVKAEEPAPDLTREVPVHPTNTWLPQLAQKSGRGLVLDGVELPRATWFTTTKRRPETAAPEANGKPNFKRFRKAQRSQDRPFVEFVPWAPAAAMRKVPQVVSPALAELVKAAFDFNYRQRLIGTAIRHANSPEADVRGPLVMGLQEMLESDQRLEAAKEAVLAIGKMAQAMAGKNAKDTRDILRPELLQVLLRLPVGRADAAELSGPTGDLSTADDDVKRGLEEASITLSAKELRKREAELLYEVFVVYLRIMRQRHLHGRDLMGAVLTGLARWGQQVNVELLLEILSELRVVVKDAIARSDEFVALHGLNCALVLLSGPSQALLTDVSWLSDSMNGALSLALPSMFSTHSEGEWPPRHCYYFDEEGKVACSEKDMAEAIDSQSVPALVLRCLRAALKCPQGYSNASDAALASLIERLFSIALVADCHVGLPFLREAALLLRRHQRLHTLLDQDGGIFGLGGVADTTVSLVWHFQGLTCSVSPVLARAAQALPSAIRKRGSVITDQFPIQDSHEWLTVGVRKHWAAMSNAPAPKEKAKKSAKHANFMSELELRSFDVET</sequence>
<evidence type="ECO:0000313" key="6">
    <source>
        <dbReference type="EMBL" id="CAL1146348.1"/>
    </source>
</evidence>
<reference evidence="5" key="1">
    <citation type="submission" date="2022-10" db="EMBL/GenBank/DDBJ databases">
        <authorList>
            <person name="Chen Y."/>
            <person name="Dougan E. K."/>
            <person name="Chan C."/>
            <person name="Rhodes N."/>
            <person name="Thang M."/>
        </authorList>
    </citation>
    <scope>NUCLEOTIDE SEQUENCE</scope>
</reference>
<feature type="domain" description="FHA" evidence="4">
    <location>
        <begin position="1254"/>
        <end position="1313"/>
    </location>
</feature>
<dbReference type="Proteomes" id="UP001152797">
    <property type="component" value="Unassembled WGS sequence"/>
</dbReference>
<feature type="compositionally biased region" description="Low complexity" evidence="3">
    <location>
        <begin position="1577"/>
        <end position="1591"/>
    </location>
</feature>
<dbReference type="InterPro" id="IPR016024">
    <property type="entry name" value="ARM-type_fold"/>
</dbReference>
<feature type="region of interest" description="Disordered" evidence="3">
    <location>
        <begin position="1044"/>
        <end position="1077"/>
    </location>
</feature>
<dbReference type="InterPro" id="IPR008984">
    <property type="entry name" value="SMAD_FHA_dom_sf"/>
</dbReference>
<feature type="compositionally biased region" description="Low complexity" evidence="3">
    <location>
        <begin position="1683"/>
        <end position="1701"/>
    </location>
</feature>
<feature type="compositionally biased region" description="Basic and acidic residues" evidence="3">
    <location>
        <begin position="1639"/>
        <end position="1649"/>
    </location>
</feature>
<dbReference type="Pfam" id="PF00498">
    <property type="entry name" value="FHA"/>
    <property type="match status" value="1"/>
</dbReference>
<keyword evidence="7" id="KW-1185">Reference proteome</keyword>
<evidence type="ECO:0000256" key="3">
    <source>
        <dbReference type="SAM" id="MobiDB-lite"/>
    </source>
</evidence>
<dbReference type="InterPro" id="IPR011989">
    <property type="entry name" value="ARM-like"/>
</dbReference>
<accession>A0A9P1FY66</accession>
<feature type="region of interest" description="Disordered" evidence="3">
    <location>
        <begin position="370"/>
        <end position="422"/>
    </location>
</feature>
<evidence type="ECO:0000259" key="4">
    <source>
        <dbReference type="PROSITE" id="PS50006"/>
    </source>
</evidence>
<dbReference type="Gene3D" id="3.40.50.10190">
    <property type="entry name" value="BRCT domain"/>
    <property type="match status" value="1"/>
</dbReference>
<reference evidence="6" key="2">
    <citation type="submission" date="2024-04" db="EMBL/GenBank/DDBJ databases">
        <authorList>
            <person name="Chen Y."/>
            <person name="Shah S."/>
            <person name="Dougan E. K."/>
            <person name="Thang M."/>
            <person name="Chan C."/>
        </authorList>
    </citation>
    <scope>NUCLEOTIDE SEQUENCE [LARGE SCALE GENOMIC DNA]</scope>
</reference>
<feature type="compositionally biased region" description="Polar residues" evidence="3">
    <location>
        <begin position="1661"/>
        <end position="1672"/>
    </location>
</feature>
<comment type="subcellular location">
    <subcellularLocation>
        <location evidence="1">Chromosome</location>
    </subcellularLocation>
</comment>
<protein>
    <recommendedName>
        <fullName evidence="4">FHA domain-containing protein</fullName>
    </recommendedName>
</protein>
<dbReference type="EMBL" id="CAMXCT010001779">
    <property type="protein sequence ID" value="CAI3992973.1"/>
    <property type="molecule type" value="Genomic_DNA"/>
</dbReference>
<evidence type="ECO:0000256" key="2">
    <source>
        <dbReference type="ARBA" id="ARBA00022454"/>
    </source>
</evidence>
<feature type="compositionally biased region" description="Basic and acidic residues" evidence="3">
    <location>
        <begin position="1758"/>
        <end position="1774"/>
    </location>
</feature>
<proteinExistence type="predicted"/>
<dbReference type="EMBL" id="CAMXCT030001779">
    <property type="protein sequence ID" value="CAL4780285.1"/>
    <property type="molecule type" value="Genomic_DNA"/>
</dbReference>